<keyword evidence="1" id="KW-0238">DNA-binding</keyword>
<name>D4LWQ2_9FIRM</name>
<sequence length="174" mass="19724">MKKQKAIVNCENVKLYCLSKWYINCIIQSNKRRRKVKDSNQNIAKAVLKIRQDNKLSQEQFAEMVGVTRQAVSRWEMGVSVPNINTLILISEKFDIPVDEMLKSGYVVEKIDNNKTSFKKDRNYSIVFLTIGILGLISIPFEMSADDHNCTSHFGVDAFCLALHGADLHIQSGA</sequence>
<dbReference type="InterPro" id="IPR001387">
    <property type="entry name" value="Cro/C1-type_HTH"/>
</dbReference>
<dbReference type="Gene3D" id="1.10.260.40">
    <property type="entry name" value="lambda repressor-like DNA-binding domains"/>
    <property type="match status" value="1"/>
</dbReference>
<dbReference type="EMBL" id="FP929054">
    <property type="protein sequence ID" value="CBL22055.1"/>
    <property type="molecule type" value="Genomic_DNA"/>
</dbReference>
<evidence type="ECO:0000313" key="5">
    <source>
        <dbReference type="Proteomes" id="UP000008955"/>
    </source>
</evidence>
<feature type="transmembrane region" description="Helical" evidence="2">
    <location>
        <begin position="124"/>
        <end position="141"/>
    </location>
</feature>
<keyword evidence="2" id="KW-0812">Transmembrane</keyword>
<organism evidence="4 5">
    <name type="scientific">Blautia obeum A2-162</name>
    <dbReference type="NCBI Taxonomy" id="657314"/>
    <lineage>
        <taxon>Bacteria</taxon>
        <taxon>Bacillati</taxon>
        <taxon>Bacillota</taxon>
        <taxon>Clostridia</taxon>
        <taxon>Lachnospirales</taxon>
        <taxon>Lachnospiraceae</taxon>
        <taxon>Blautia</taxon>
    </lineage>
</organism>
<dbReference type="GO" id="GO:0003677">
    <property type="term" value="F:DNA binding"/>
    <property type="evidence" value="ECO:0007669"/>
    <property type="project" value="UniProtKB-KW"/>
</dbReference>
<dbReference type="PANTHER" id="PTHR46558:SF4">
    <property type="entry name" value="DNA-BIDING PHAGE PROTEIN"/>
    <property type="match status" value="1"/>
</dbReference>
<keyword evidence="5" id="KW-1185">Reference proteome</keyword>
<dbReference type="PANTHER" id="PTHR46558">
    <property type="entry name" value="TRACRIPTIONAL REGULATORY PROTEIN-RELATED-RELATED"/>
    <property type="match status" value="1"/>
</dbReference>
<dbReference type="AlphaFoldDB" id="D4LWQ2"/>
<reference evidence="4 5" key="1">
    <citation type="submission" date="2010-03" db="EMBL/GenBank/DDBJ databases">
        <title>The genome sequence of Ruminococcus obeum A2-162.</title>
        <authorList>
            <consortium name="metaHIT consortium -- http://www.metahit.eu/"/>
            <person name="Pajon A."/>
            <person name="Turner K."/>
            <person name="Parkhill J."/>
            <person name="Duncan S."/>
            <person name="Flint H."/>
        </authorList>
    </citation>
    <scope>NUCLEOTIDE SEQUENCE [LARGE SCALE GENOMIC DNA]</scope>
    <source>
        <strain evidence="4 5">A2-162</strain>
    </source>
</reference>
<keyword evidence="2" id="KW-1133">Transmembrane helix</keyword>
<dbReference type="PROSITE" id="PS50943">
    <property type="entry name" value="HTH_CROC1"/>
    <property type="match status" value="1"/>
</dbReference>
<dbReference type="SUPFAM" id="SSF47413">
    <property type="entry name" value="lambda repressor-like DNA-binding domains"/>
    <property type="match status" value="1"/>
</dbReference>
<evidence type="ECO:0000313" key="4">
    <source>
        <dbReference type="EMBL" id="CBL22055.1"/>
    </source>
</evidence>
<dbReference type="Proteomes" id="UP000008955">
    <property type="component" value="Chromosome"/>
</dbReference>
<dbReference type="HOGENOM" id="CLU_1537130_0_0_9"/>
<dbReference type="KEGG" id="rob:CK5_04680"/>
<dbReference type="SMART" id="SM00530">
    <property type="entry name" value="HTH_XRE"/>
    <property type="match status" value="1"/>
</dbReference>
<evidence type="ECO:0000256" key="1">
    <source>
        <dbReference type="ARBA" id="ARBA00023125"/>
    </source>
</evidence>
<keyword evidence="2" id="KW-0472">Membrane</keyword>
<reference evidence="4 5" key="2">
    <citation type="submission" date="2010-03" db="EMBL/GenBank/DDBJ databases">
        <authorList>
            <person name="Pajon A."/>
        </authorList>
    </citation>
    <scope>NUCLEOTIDE SEQUENCE [LARGE SCALE GENOMIC DNA]</scope>
    <source>
        <strain evidence="4 5">A2-162</strain>
    </source>
</reference>
<evidence type="ECO:0000259" key="3">
    <source>
        <dbReference type="PROSITE" id="PS50943"/>
    </source>
</evidence>
<evidence type="ECO:0000256" key="2">
    <source>
        <dbReference type="SAM" id="Phobius"/>
    </source>
</evidence>
<proteinExistence type="predicted"/>
<accession>D4LWQ2</accession>
<feature type="domain" description="HTH cro/C1-type" evidence="3">
    <location>
        <begin position="47"/>
        <end position="101"/>
    </location>
</feature>
<dbReference type="CDD" id="cd00093">
    <property type="entry name" value="HTH_XRE"/>
    <property type="match status" value="1"/>
</dbReference>
<dbReference type="InterPro" id="IPR010982">
    <property type="entry name" value="Lambda_DNA-bd_dom_sf"/>
</dbReference>
<dbReference type="Pfam" id="PF01381">
    <property type="entry name" value="HTH_3"/>
    <property type="match status" value="1"/>
</dbReference>
<gene>
    <name evidence="4" type="ORF">CK5_04680</name>
</gene>
<protein>
    <submittedName>
        <fullName evidence="4">Predicted transcriptional regulators</fullName>
    </submittedName>
</protein>
<dbReference type="RefSeq" id="WP_015540970.1">
    <property type="nucleotide sequence ID" value="NC_021022.1"/>
</dbReference>